<evidence type="ECO:0000256" key="3">
    <source>
        <dbReference type="ARBA" id="ARBA00023134"/>
    </source>
</evidence>
<feature type="binding site" evidence="4">
    <location>
        <begin position="75"/>
        <end position="78"/>
    </location>
    <ligand>
        <name>GTP</name>
        <dbReference type="ChEBI" id="CHEBI:37565"/>
    </ligand>
</feature>
<feature type="domain" description="RapZ C-terminal" evidence="6">
    <location>
        <begin position="182"/>
        <end position="300"/>
    </location>
</feature>
<dbReference type="InterPro" id="IPR053930">
    <property type="entry name" value="RapZ-like_N"/>
</dbReference>
<dbReference type="Pfam" id="PF03668">
    <property type="entry name" value="RapZ-like_N"/>
    <property type="match status" value="1"/>
</dbReference>
<evidence type="ECO:0000259" key="6">
    <source>
        <dbReference type="Pfam" id="PF22740"/>
    </source>
</evidence>
<dbReference type="HAMAP" id="MF_00636">
    <property type="entry name" value="RapZ_like"/>
    <property type="match status" value="1"/>
</dbReference>
<keyword evidence="3 4" id="KW-0342">GTP-binding</keyword>
<evidence type="ECO:0000256" key="2">
    <source>
        <dbReference type="ARBA" id="ARBA00022840"/>
    </source>
</evidence>
<reference evidence="8" key="1">
    <citation type="submission" date="2016-11" db="EMBL/GenBank/DDBJ databases">
        <authorList>
            <person name="Varghese N."/>
            <person name="Submissions S."/>
        </authorList>
    </citation>
    <scope>NUCLEOTIDE SEQUENCE [LARGE SCALE GENOMIC DNA]</scope>
    <source>
        <strain evidence="8">DSM 29440</strain>
    </source>
</reference>
<dbReference type="PANTHER" id="PTHR30448:SF0">
    <property type="entry name" value="RNASE ADAPTER PROTEIN RAPZ"/>
    <property type="match status" value="1"/>
</dbReference>
<keyword evidence="1 4" id="KW-0547">Nucleotide-binding</keyword>
<dbReference type="SUPFAM" id="SSF52540">
    <property type="entry name" value="P-loop containing nucleoside triphosphate hydrolases"/>
    <property type="match status" value="1"/>
</dbReference>
<evidence type="ECO:0000256" key="4">
    <source>
        <dbReference type="HAMAP-Rule" id="MF_00636"/>
    </source>
</evidence>
<name>A0A1N6IMT1_9RHOB</name>
<keyword evidence="8" id="KW-1185">Reference proteome</keyword>
<organism evidence="7 8">
    <name type="scientific">Vannielia litorea</name>
    <dbReference type="NCBI Taxonomy" id="1217970"/>
    <lineage>
        <taxon>Bacteria</taxon>
        <taxon>Pseudomonadati</taxon>
        <taxon>Pseudomonadota</taxon>
        <taxon>Alphaproteobacteria</taxon>
        <taxon>Rhodobacterales</taxon>
        <taxon>Paracoccaceae</taxon>
        <taxon>Vannielia</taxon>
    </lineage>
</organism>
<dbReference type="InterPro" id="IPR027417">
    <property type="entry name" value="P-loop_NTPase"/>
</dbReference>
<dbReference type="EMBL" id="FSRL01000002">
    <property type="protein sequence ID" value="SIO33332.1"/>
    <property type="molecule type" value="Genomic_DNA"/>
</dbReference>
<dbReference type="GO" id="GO:0005525">
    <property type="term" value="F:GTP binding"/>
    <property type="evidence" value="ECO:0007669"/>
    <property type="project" value="UniProtKB-UniRule"/>
</dbReference>
<dbReference type="AlphaFoldDB" id="A0A1N6IMT1"/>
<evidence type="ECO:0000256" key="1">
    <source>
        <dbReference type="ARBA" id="ARBA00022741"/>
    </source>
</evidence>
<keyword evidence="2 4" id="KW-0067">ATP-binding</keyword>
<dbReference type="Proteomes" id="UP000184932">
    <property type="component" value="Unassembled WGS sequence"/>
</dbReference>
<proteinExistence type="inferred from homology"/>
<gene>
    <name evidence="7" type="ORF">SAMN05444002_4088</name>
</gene>
<dbReference type="InterPro" id="IPR053931">
    <property type="entry name" value="RapZ_C"/>
</dbReference>
<evidence type="ECO:0000313" key="7">
    <source>
        <dbReference type="EMBL" id="SIO33332.1"/>
    </source>
</evidence>
<feature type="binding site" evidence="4">
    <location>
        <begin position="28"/>
        <end position="35"/>
    </location>
    <ligand>
        <name>ATP</name>
        <dbReference type="ChEBI" id="CHEBI:30616"/>
    </ligand>
</feature>
<accession>A0A1N6IMT1</accession>
<evidence type="ECO:0000313" key="8">
    <source>
        <dbReference type="Proteomes" id="UP000184932"/>
    </source>
</evidence>
<feature type="domain" description="RapZ-like N-terminal" evidence="5">
    <location>
        <begin position="23"/>
        <end position="173"/>
    </location>
</feature>
<protein>
    <submittedName>
        <fullName evidence="7">UPF0042 nucleotide-binding protein</fullName>
    </submittedName>
</protein>
<sequence>MTETPDPDLPTGTLPHGAAVQRVVLVTGPAGAGRSTAVRVLEDLGYEAIDNLPLSLVPRLLEGAPRGGALALGIDSRNREFDPPMLLELITRLDARPDVAREVLYLDCAPDVLLRRYSETRRRHPLAPAESPEAGIARDFDLLAGIREAADVLIDTSDMSIHDLREELDRLFSLEATVRLGVSVQSFSYKRGLPHGLDMVFDCRFLDNPHWVPELKPLDGRDPAVVAHVEGDARFSEFHNRVRGLVDMLLPAFVEEGKSHLSIGFGCTGGQHRSVALAERFGKELAGAGWRVSIRHREIERRAGARTAEPSAAALGTRA</sequence>
<dbReference type="STRING" id="1217970.SAMN05444002_4088"/>
<dbReference type="InterPro" id="IPR005337">
    <property type="entry name" value="RapZ-like"/>
</dbReference>
<dbReference type="Pfam" id="PF22740">
    <property type="entry name" value="PapZ_C"/>
    <property type="match status" value="1"/>
</dbReference>
<evidence type="ECO:0000259" key="5">
    <source>
        <dbReference type="Pfam" id="PF03668"/>
    </source>
</evidence>
<dbReference type="NCBIfam" id="NF003828">
    <property type="entry name" value="PRK05416.1"/>
    <property type="match status" value="1"/>
</dbReference>
<dbReference type="GO" id="GO:0005524">
    <property type="term" value="F:ATP binding"/>
    <property type="evidence" value="ECO:0007669"/>
    <property type="project" value="UniProtKB-UniRule"/>
</dbReference>
<dbReference type="PANTHER" id="PTHR30448">
    <property type="entry name" value="RNASE ADAPTER PROTEIN RAPZ"/>
    <property type="match status" value="1"/>
</dbReference>
<dbReference type="PIRSF" id="PIRSF005052">
    <property type="entry name" value="P-loopkin"/>
    <property type="match status" value="1"/>
</dbReference>